<name>A0A9W7XEJ2_9FUNG</name>
<feature type="transmembrane region" description="Helical" evidence="6">
    <location>
        <begin position="196"/>
        <end position="218"/>
    </location>
</feature>
<evidence type="ECO:0000256" key="4">
    <source>
        <dbReference type="ARBA" id="ARBA00023136"/>
    </source>
</evidence>
<accession>A0A9W7XEJ2</accession>
<dbReference type="GO" id="GO:0016020">
    <property type="term" value="C:membrane"/>
    <property type="evidence" value="ECO:0007669"/>
    <property type="project" value="UniProtKB-SubCell"/>
</dbReference>
<organism evidence="8 9">
    <name type="scientific">Coemansia asiatica</name>
    <dbReference type="NCBI Taxonomy" id="1052880"/>
    <lineage>
        <taxon>Eukaryota</taxon>
        <taxon>Fungi</taxon>
        <taxon>Fungi incertae sedis</taxon>
        <taxon>Zoopagomycota</taxon>
        <taxon>Kickxellomycotina</taxon>
        <taxon>Kickxellomycetes</taxon>
        <taxon>Kickxellales</taxon>
        <taxon>Kickxellaceae</taxon>
        <taxon>Coemansia</taxon>
    </lineage>
</organism>
<evidence type="ECO:0000256" key="5">
    <source>
        <dbReference type="PROSITE-ProRule" id="PRU00205"/>
    </source>
</evidence>
<feature type="transmembrane region" description="Helical" evidence="6">
    <location>
        <begin position="126"/>
        <end position="144"/>
    </location>
</feature>
<evidence type="ECO:0000256" key="3">
    <source>
        <dbReference type="ARBA" id="ARBA00022989"/>
    </source>
</evidence>
<keyword evidence="9" id="KW-1185">Reference proteome</keyword>
<evidence type="ECO:0000256" key="6">
    <source>
        <dbReference type="SAM" id="Phobius"/>
    </source>
</evidence>
<proteinExistence type="predicted"/>
<feature type="transmembrane region" description="Helical" evidence="6">
    <location>
        <begin position="37"/>
        <end position="56"/>
    </location>
</feature>
<reference evidence="8" key="1">
    <citation type="submission" date="2022-07" db="EMBL/GenBank/DDBJ databases">
        <title>Phylogenomic reconstructions and comparative analyses of Kickxellomycotina fungi.</title>
        <authorList>
            <person name="Reynolds N.K."/>
            <person name="Stajich J.E."/>
            <person name="Barry K."/>
            <person name="Grigoriev I.V."/>
            <person name="Crous P."/>
            <person name="Smith M.E."/>
        </authorList>
    </citation>
    <scope>NUCLEOTIDE SEQUENCE</scope>
    <source>
        <strain evidence="8">NBRC 105413</strain>
    </source>
</reference>
<dbReference type="EMBL" id="JANBOH010000868">
    <property type="protein sequence ID" value="KAJ1641598.1"/>
    <property type="molecule type" value="Genomic_DNA"/>
</dbReference>
<keyword evidence="4 5" id="KW-0472">Membrane</keyword>
<dbReference type="GO" id="GO:0055088">
    <property type="term" value="P:lipid homeostasis"/>
    <property type="evidence" value="ECO:0007669"/>
    <property type="project" value="TreeGrafter"/>
</dbReference>
<dbReference type="Proteomes" id="UP001145021">
    <property type="component" value="Unassembled WGS sequence"/>
</dbReference>
<feature type="transmembrane region" description="Helical" evidence="6">
    <location>
        <begin position="156"/>
        <end position="176"/>
    </location>
</feature>
<evidence type="ECO:0000256" key="1">
    <source>
        <dbReference type="ARBA" id="ARBA00004141"/>
    </source>
</evidence>
<dbReference type="PANTHER" id="PTHR13439:SF0">
    <property type="entry name" value="TOPOISOMERASE I DAMAGE AFFECTED PROTEIN 4"/>
    <property type="match status" value="1"/>
</dbReference>
<gene>
    <name evidence="8" type="ORF">LPJ64_006440</name>
</gene>
<dbReference type="Pfam" id="PF03798">
    <property type="entry name" value="TRAM_LAG1_CLN8"/>
    <property type="match status" value="1"/>
</dbReference>
<evidence type="ECO:0000313" key="8">
    <source>
        <dbReference type="EMBL" id="KAJ1641598.1"/>
    </source>
</evidence>
<comment type="subcellular location">
    <subcellularLocation>
        <location evidence="1">Membrane</location>
        <topology evidence="1">Multi-pass membrane protein</topology>
    </subcellularLocation>
</comment>
<comment type="caution">
    <text evidence="8">The sequence shown here is derived from an EMBL/GenBank/DDBJ whole genome shotgun (WGS) entry which is preliminary data.</text>
</comment>
<dbReference type="SMART" id="SM00724">
    <property type="entry name" value="TLC"/>
    <property type="match status" value="1"/>
</dbReference>
<dbReference type="AlphaFoldDB" id="A0A9W7XEJ2"/>
<dbReference type="InterPro" id="IPR050846">
    <property type="entry name" value="TLCD"/>
</dbReference>
<sequence length="241" mass="27542">MLISWALHVALVKLIPQMSKHLVPTVYAKMSKEDKRLWKTSLVGLVHTIYDSWFILKYFNDAALNSNRMDGFNREFEFYLALAMGYYAWDLTVCISNFKSYGPMYLIHAALGVFGILVMTSRQLQFYAIPYLLPEMSSVFLNIRHLLKVSGLSNTLAYKINFLLFVVAFIFIRIGFEMYHSALLVVAVFQGNTGKAFYPFAVYFAALGVTLTTLNFIWLKQILVAASYTLGKSKKRGDKTK</sequence>
<evidence type="ECO:0000259" key="7">
    <source>
        <dbReference type="PROSITE" id="PS50922"/>
    </source>
</evidence>
<feature type="transmembrane region" description="Helical" evidence="6">
    <location>
        <begin position="102"/>
        <end position="120"/>
    </location>
</feature>
<keyword evidence="3 6" id="KW-1133">Transmembrane helix</keyword>
<evidence type="ECO:0000313" key="9">
    <source>
        <dbReference type="Proteomes" id="UP001145021"/>
    </source>
</evidence>
<feature type="domain" description="TLC" evidence="7">
    <location>
        <begin position="33"/>
        <end position="231"/>
    </location>
</feature>
<feature type="transmembrane region" description="Helical" evidence="6">
    <location>
        <begin position="76"/>
        <end position="95"/>
    </location>
</feature>
<protein>
    <recommendedName>
        <fullName evidence="7">TLC domain-containing protein</fullName>
    </recommendedName>
</protein>
<evidence type="ECO:0000256" key="2">
    <source>
        <dbReference type="ARBA" id="ARBA00022692"/>
    </source>
</evidence>
<dbReference type="InterPro" id="IPR006634">
    <property type="entry name" value="TLC-dom"/>
</dbReference>
<dbReference type="GO" id="GO:0005783">
    <property type="term" value="C:endoplasmic reticulum"/>
    <property type="evidence" value="ECO:0007669"/>
    <property type="project" value="TreeGrafter"/>
</dbReference>
<keyword evidence="2 5" id="KW-0812">Transmembrane</keyword>
<dbReference type="PROSITE" id="PS50922">
    <property type="entry name" value="TLC"/>
    <property type="match status" value="1"/>
</dbReference>
<dbReference type="PANTHER" id="PTHR13439">
    <property type="entry name" value="CT120 PROTEIN"/>
    <property type="match status" value="1"/>
</dbReference>